<dbReference type="RefSeq" id="WP_074606744.1">
    <property type="nucleotide sequence ID" value="NZ_FNGY01000003.1"/>
</dbReference>
<dbReference type="Proteomes" id="UP000183200">
    <property type="component" value="Unassembled WGS sequence"/>
</dbReference>
<dbReference type="EMBL" id="FNGY01000003">
    <property type="protein sequence ID" value="SDM41212.1"/>
    <property type="molecule type" value="Genomic_DNA"/>
</dbReference>
<dbReference type="AlphaFoldDB" id="A0A1G9T0N9"/>
<dbReference type="PANTHER" id="PTHR37017">
    <property type="entry name" value="AB HYDROLASE-1 DOMAIN-CONTAINING PROTEIN-RELATED"/>
    <property type="match status" value="1"/>
</dbReference>
<protein>
    <submittedName>
        <fullName evidence="2">Pimeloyl-ACP methyl ester carboxylesterase</fullName>
    </submittedName>
</protein>
<keyword evidence="3" id="KW-1185">Reference proteome</keyword>
<name>A0A1G9T0N9_9SPHI</name>
<feature type="domain" description="AB hydrolase-1" evidence="1">
    <location>
        <begin position="9"/>
        <end position="220"/>
    </location>
</feature>
<organism evidence="2 3">
    <name type="scientific">Pedobacter steynii</name>
    <dbReference type="NCBI Taxonomy" id="430522"/>
    <lineage>
        <taxon>Bacteria</taxon>
        <taxon>Pseudomonadati</taxon>
        <taxon>Bacteroidota</taxon>
        <taxon>Sphingobacteriia</taxon>
        <taxon>Sphingobacteriales</taxon>
        <taxon>Sphingobacteriaceae</taxon>
        <taxon>Pedobacter</taxon>
    </lineage>
</organism>
<evidence type="ECO:0000313" key="3">
    <source>
        <dbReference type="Proteomes" id="UP000183200"/>
    </source>
</evidence>
<dbReference type="Gene3D" id="3.40.50.1820">
    <property type="entry name" value="alpha/beta hydrolase"/>
    <property type="match status" value="1"/>
</dbReference>
<dbReference type="Pfam" id="PF12697">
    <property type="entry name" value="Abhydrolase_6"/>
    <property type="match status" value="1"/>
</dbReference>
<dbReference type="PANTHER" id="PTHR37017:SF11">
    <property type="entry name" value="ESTERASE_LIPASE_THIOESTERASE DOMAIN-CONTAINING PROTEIN"/>
    <property type="match status" value="1"/>
</dbReference>
<reference evidence="3" key="1">
    <citation type="submission" date="2016-10" db="EMBL/GenBank/DDBJ databases">
        <authorList>
            <person name="Varghese N."/>
            <person name="Submissions S."/>
        </authorList>
    </citation>
    <scope>NUCLEOTIDE SEQUENCE [LARGE SCALE GENOMIC DNA]</scope>
    <source>
        <strain evidence="3">DSM 19110</strain>
    </source>
</reference>
<dbReference type="InterPro" id="IPR029058">
    <property type="entry name" value="AB_hydrolase_fold"/>
</dbReference>
<evidence type="ECO:0000313" key="2">
    <source>
        <dbReference type="EMBL" id="SDM41212.1"/>
    </source>
</evidence>
<dbReference type="SUPFAM" id="SSF53474">
    <property type="entry name" value="alpha/beta-Hydrolases"/>
    <property type="match status" value="1"/>
</dbReference>
<dbReference type="InterPro" id="IPR000073">
    <property type="entry name" value="AB_hydrolase_1"/>
</dbReference>
<evidence type="ECO:0000259" key="1">
    <source>
        <dbReference type="Pfam" id="PF12697"/>
    </source>
</evidence>
<proteinExistence type="predicted"/>
<gene>
    <name evidence="2" type="ORF">SAMN05421820_103760</name>
</gene>
<dbReference type="InterPro" id="IPR052897">
    <property type="entry name" value="Sec-Metab_Biosynth_Hydrolase"/>
</dbReference>
<accession>A0A1G9T0N9</accession>
<dbReference type="OrthoDB" id="9112061at2"/>
<sequence>MKKKINITLVHGAWGDGSHWRKVIPILTAAGYTVGSVQNPLTSLSDDTERTRRLVESFDGPTLLVGHSYGGAVITEAAGKSDKIVGLVYIAAFAPDENENLGMLLGRTTAPAGAAALRPDQYGFLWIEKSMFAENFAHDLSVEDALVMALAQKPTSGKCFEDKPDYVGWKNLPTWYQVSELDRMIPPETQHFFAERMKADTISLSSSHASMASHPKEIADLIIRAAETLEG</sequence>